<keyword evidence="2" id="KW-0012">Acyltransferase</keyword>
<reference evidence="5" key="1">
    <citation type="thesis" date="2020" institute="Technische Universitat Dresden" country="Dresden, Germany">
        <title>The Agarolytic System of Microbulbifer elongatus PORT2, Isolated from Batu Karas, Pangandaran West Java Indonesia.</title>
        <authorList>
            <person name="Anggraeni S.R."/>
        </authorList>
    </citation>
    <scope>NUCLEOTIDE SEQUENCE</scope>
    <source>
        <strain evidence="5">PORT2</strain>
    </source>
</reference>
<dbReference type="EMBL" id="JACASI010000037">
    <property type="protein sequence ID" value="MCQ3830720.1"/>
    <property type="molecule type" value="Genomic_DNA"/>
</dbReference>
<proteinExistence type="predicted"/>
<keyword evidence="6" id="KW-1185">Reference proteome</keyword>
<dbReference type="Proteomes" id="UP001205566">
    <property type="component" value="Unassembled WGS sequence"/>
</dbReference>
<evidence type="ECO:0000259" key="3">
    <source>
        <dbReference type="Pfam" id="PF08541"/>
    </source>
</evidence>
<organism evidence="5 6">
    <name type="scientific">Microbulbifer elongatus</name>
    <dbReference type="NCBI Taxonomy" id="86173"/>
    <lineage>
        <taxon>Bacteria</taxon>
        <taxon>Pseudomonadati</taxon>
        <taxon>Pseudomonadota</taxon>
        <taxon>Gammaproteobacteria</taxon>
        <taxon>Cellvibrionales</taxon>
        <taxon>Microbulbiferaceae</taxon>
        <taxon>Microbulbifer</taxon>
    </lineage>
</organism>
<dbReference type="Gene3D" id="3.40.47.10">
    <property type="match status" value="2"/>
</dbReference>
<name>A0ABT1P3M5_9GAMM</name>
<dbReference type="PANTHER" id="PTHR34069">
    <property type="entry name" value="3-OXOACYL-[ACYL-CARRIER-PROTEIN] SYNTHASE 3"/>
    <property type="match status" value="1"/>
</dbReference>
<evidence type="ECO:0000256" key="2">
    <source>
        <dbReference type="ARBA" id="ARBA00023315"/>
    </source>
</evidence>
<keyword evidence="1" id="KW-0808">Transferase</keyword>
<dbReference type="PANTHER" id="PTHR34069:SF2">
    <property type="entry name" value="BETA-KETOACYL-[ACYL-CARRIER-PROTEIN] SYNTHASE III"/>
    <property type="match status" value="1"/>
</dbReference>
<dbReference type="RefSeq" id="WP_255875634.1">
    <property type="nucleotide sequence ID" value="NZ_JACASI010000037.1"/>
</dbReference>
<evidence type="ECO:0000256" key="1">
    <source>
        <dbReference type="ARBA" id="ARBA00022679"/>
    </source>
</evidence>
<evidence type="ECO:0000313" key="5">
    <source>
        <dbReference type="EMBL" id="MCQ3830720.1"/>
    </source>
</evidence>
<sequence length="347" mass="38198">MIKAKIASITSQLPARKFKNTDPIFGNLPEMSQRWWRFWGIDERGYFSPDLGEDELHVSLTVVERLLKANNLKPADVDLIICAASCPVLTNIGSVKGTNQPRLYPRLSRVLREEAGLINATHFDIQMECASFLLGQKLAASYIEQGKVRNAVVLCCEYISNMMDYTDRSSTIFSDGCAAALLTASTDEGELLASAQHSNATHYSIATGKWRAPSGDSESHRTKLYFSLDEDGQKQMQEFVPQNVPIAVHRALKKAGLQSSDIGEFVFHQPSPLLVHAWATGVDCPEEKYLTTMDKAGVMVSASIPYTLHQSLKQGRIQKGDAIVMAGAATGWGFAAQVWRIGDLVIC</sequence>
<protein>
    <submittedName>
        <fullName evidence="5">3-oxoacyl-ACP synthase III family protein</fullName>
    </submittedName>
</protein>
<accession>A0ABT1P3M5</accession>
<feature type="domain" description="Beta-ketoacyl-[acyl-carrier-protein] synthase III C-terminal" evidence="3">
    <location>
        <begin position="252"/>
        <end position="341"/>
    </location>
</feature>
<evidence type="ECO:0000259" key="4">
    <source>
        <dbReference type="Pfam" id="PF08545"/>
    </source>
</evidence>
<comment type="caution">
    <text evidence="5">The sequence shown here is derived from an EMBL/GenBank/DDBJ whole genome shotgun (WGS) entry which is preliminary data.</text>
</comment>
<evidence type="ECO:0000313" key="6">
    <source>
        <dbReference type="Proteomes" id="UP001205566"/>
    </source>
</evidence>
<gene>
    <name evidence="5" type="ORF">HXX02_14870</name>
</gene>
<dbReference type="InterPro" id="IPR013747">
    <property type="entry name" value="ACP_syn_III_C"/>
</dbReference>
<dbReference type="Pfam" id="PF08545">
    <property type="entry name" value="ACP_syn_III"/>
    <property type="match status" value="1"/>
</dbReference>
<dbReference type="Pfam" id="PF08541">
    <property type="entry name" value="ACP_syn_III_C"/>
    <property type="match status" value="1"/>
</dbReference>
<feature type="domain" description="Beta-ketoacyl-[acyl-carrier-protein] synthase III N-terminal" evidence="4">
    <location>
        <begin position="123"/>
        <end position="199"/>
    </location>
</feature>
<dbReference type="InterPro" id="IPR016039">
    <property type="entry name" value="Thiolase-like"/>
</dbReference>
<dbReference type="InterPro" id="IPR013751">
    <property type="entry name" value="ACP_syn_III_N"/>
</dbReference>
<dbReference type="SUPFAM" id="SSF53901">
    <property type="entry name" value="Thiolase-like"/>
    <property type="match status" value="1"/>
</dbReference>